<dbReference type="GO" id="GO:0001018">
    <property type="term" value="F:mitochondrial promoter sequence-specific DNA binding"/>
    <property type="evidence" value="ECO:0007669"/>
    <property type="project" value="TreeGrafter"/>
</dbReference>
<dbReference type="PANTHER" id="PTHR10102">
    <property type="entry name" value="DNA-DIRECTED RNA POLYMERASE, MITOCHONDRIAL"/>
    <property type="match status" value="1"/>
</dbReference>
<sequence length="1623" mass="191400">MFRCVYSNNYLLDYVGYRQGIYRINGINLNTNLILNNSFFIRYFSVNINNKYSVNDKKNIDKKKKVFYSHEGELFKEMKNLLDNNPLNIDTQKKIELSLFDNGNIGLSDDNLKIYEIIGRIDDKLKNLLINSWDELFGLIENFKSRGLYLKYKGIKIKTKNNLVSFYLSEILEKVKIENVVKKIMGKYLVIMNNWNDQNIINTGDVFIDLGNGILNLYFYELYLIEKKIKLKESREVKSDKNNELENIYNMWVWRQENKELLERFNNEIIHGIGALLADWLIHVKLLELSVEDNLKESNKHISVVVPTLKIKDILKLKSLLILPKKIPMIVKPNNYERIFNGETYIEKLGGYLLNGECYSKEIIIKNWRSMDNSKINDINNIYNAINNLSSVPYKINKNVLNFIRLNDSRFNLTLNNGPLHEIEMKKEENIKLLKREKIELEKYTSKKFVEQNILLLADLFENIPEFYIPVRMDYRGRIYCEVEYLNYQSTELAKSLLIYARGEKIFKNDINSIDYLKIFGANCYGNKLDKSSFNDRINWVDENIDNIRNFENGILISKAESKYMFIAFCFEYNRWLDCLENSDSAYFITYLPIQLDASCNGYQHISMLVKDIEMAEHLNLIKSDRSEIPQDFYSFIASFLYEYFNINLKNNELEDEDRQSLERLKVLEIQRSIIKKAIMTIPYNASSIQLIKYLQEPFEYDDEKTKLEWEKNKTVKNIDNDSNESHFSCLTNDEKINVNKLNKILKKNKKEYWYKHRDNNNIKLEAKDFINLYYGLKYILEKVSPSLSTLSNYFKEIANICSKLGINILWNLPTGLEAVQSYMEIKEKRVTPMNYSKNTFSLKIPVRGKLDKEKQMRALMPNLIHSLDASSLVLLVDKYFNEHITEVKNIYAIHDCFAVTANNMEYIIYTLKLVYISLYKDKGYLKKRFPKFYDRLVDIVFIYLTFSMLLTLYKNNSFTNLSEIIGKQILWYLYINQVYTKVNYSDFISLNNMNKENVIKLGDFFIRFLVTTEDKDNLFIEYLNEESNIYYIKINEKFTQFIVDNIIIHSHNLPMISSPAKWSETEYGGYLINKLKKDNIITGSTFHKHQTDKKDRLYNCVNYLNNIKFRINKNLFNYLNNDGKFLIEYVKSEDPKNFINIITSLELAKVFLNIPFYLLHKADWRGRLYVQSSYLNYQANDLSSALLEFDKGEKLNDKGLEYFKIYGANCYGLDKLTFEDRLYWIDQNIENIKNMDKNFILKADSPFLFASFCLNFKKFLIDENYAIRIPIFLDATCSGIQHFSGLLLDHKIGEQVNLTNSNERKDIYLSLVPVLNKAINSYGIENPYKYANLALVKLTRKEFKSLIMTKTYNVTTFGMKEQLSDKFEIETINVLRKDKKGKEYTTEKTLYHVPSINNNTIKLDNSELMKIAQIVNDNIFTEYPSLNEIYIYLKSVANILSKLNLPISWKTPSGLKLTQHYLESYISKISINFLKIKRTKVIRKMDENKICISDQRNAIIPNIIHSFDASHLMNIINHYINTDQNILGIHDCFGTHPNNMLDLGCTVRKEFILLYIDKTFLKEFHNKFLKDIESAINIYKENKLKYILIEKVNKDEKIYLPNLPKMGKLELEKIKDSKYIIC</sequence>
<dbReference type="GeneID" id="39697780"/>
<dbReference type="InterPro" id="IPR002092">
    <property type="entry name" value="DNA-dir_Rpol_phage-type"/>
</dbReference>
<comment type="function">
    <text evidence="1 9">DNA-dependent RNA polymerase catalyzes the transcription of DNA into RNA using the four ribonucleoside triphosphates as substrates.</text>
</comment>
<comment type="catalytic activity">
    <reaction evidence="8 9">
        <text>RNA(n) + a ribonucleoside 5'-triphosphate = RNA(n+1) + diphosphate</text>
        <dbReference type="Rhea" id="RHEA:21248"/>
        <dbReference type="Rhea" id="RHEA-COMP:14527"/>
        <dbReference type="Rhea" id="RHEA-COMP:17342"/>
        <dbReference type="ChEBI" id="CHEBI:33019"/>
        <dbReference type="ChEBI" id="CHEBI:61557"/>
        <dbReference type="ChEBI" id="CHEBI:140395"/>
        <dbReference type="EC" id="2.7.7.6"/>
    </reaction>
</comment>
<evidence type="ECO:0000256" key="7">
    <source>
        <dbReference type="ARBA" id="ARBA00023163"/>
    </source>
</evidence>
<dbReference type="SUPFAM" id="SSF56672">
    <property type="entry name" value="DNA/RNA polymerases"/>
    <property type="match status" value="2"/>
</dbReference>
<dbReference type="EMBL" id="MK547645">
    <property type="protein sequence ID" value="QBM31681.1"/>
    <property type="molecule type" value="Genomic_DNA"/>
</dbReference>
<reference evidence="12" key="2">
    <citation type="submission" date="2019-02" db="EMBL/GenBank/DDBJ databases">
        <authorList>
            <person name="Zhang Y."/>
        </authorList>
    </citation>
    <scope>NUCLEOTIDE SEQUENCE</scope>
    <source>
        <strain evidence="12">YMF1.03721</strain>
    </source>
</reference>
<keyword evidence="4 9" id="KW-0240">DNA-directed RNA polymerase</keyword>
<dbReference type="GO" id="GO:0034245">
    <property type="term" value="C:mitochondrial DNA-directed RNA polymerase complex"/>
    <property type="evidence" value="ECO:0007669"/>
    <property type="project" value="TreeGrafter"/>
</dbReference>
<dbReference type="RefSeq" id="YP_009574413.1">
    <property type="nucleotide sequence ID" value="NC_041444.1"/>
</dbReference>
<evidence type="ECO:0000256" key="9">
    <source>
        <dbReference type="RuleBase" id="RU003805"/>
    </source>
</evidence>
<dbReference type="GO" id="GO:0003899">
    <property type="term" value="F:DNA-directed RNA polymerase activity"/>
    <property type="evidence" value="ECO:0007669"/>
    <property type="project" value="UniProtKB-EC"/>
</dbReference>
<evidence type="ECO:0000313" key="11">
    <source>
        <dbReference type="EMBL" id="QBM31531.1"/>
    </source>
</evidence>
<evidence type="ECO:0000256" key="1">
    <source>
        <dbReference type="ARBA" id="ARBA00004026"/>
    </source>
</evidence>
<dbReference type="Gene3D" id="1.10.150.20">
    <property type="entry name" value="5' to 3' exonuclease, C-terminal subdomain"/>
    <property type="match status" value="2"/>
</dbReference>
<keyword evidence="7 9" id="KW-0804">Transcription</keyword>
<feature type="domain" description="DNA-directed RNA polymerase C-terminal" evidence="10">
    <location>
        <begin position="1195"/>
        <end position="1622"/>
    </location>
</feature>
<dbReference type="EC" id="2.7.7.6" evidence="3 9"/>
<evidence type="ECO:0000256" key="5">
    <source>
        <dbReference type="ARBA" id="ARBA00022679"/>
    </source>
</evidence>
<reference evidence="11" key="3">
    <citation type="submission" date="2019-03" db="EMBL/GenBank/DDBJ databases">
        <authorList>
            <person name="Zhang Y.Q."/>
        </authorList>
    </citation>
    <scope>NUCLEOTIDE SEQUENCE</scope>
    <source>
        <strain evidence="11">YMF1.01900</strain>
    </source>
</reference>
<dbReference type="Pfam" id="PF00940">
    <property type="entry name" value="RNA_pol"/>
    <property type="match status" value="2"/>
</dbReference>
<gene>
    <name evidence="11" type="primary">orf1623</name>
</gene>
<evidence type="ECO:0000259" key="10">
    <source>
        <dbReference type="Pfam" id="PF00940"/>
    </source>
</evidence>
<evidence type="ECO:0000256" key="3">
    <source>
        <dbReference type="ARBA" id="ARBA00012418"/>
    </source>
</evidence>
<dbReference type="InterPro" id="IPR043502">
    <property type="entry name" value="DNA/RNA_pol_sf"/>
</dbReference>
<dbReference type="EMBL" id="MK633966">
    <property type="protein sequence ID" value="QBM31531.1"/>
    <property type="molecule type" value="Genomic_DNA"/>
</dbReference>
<dbReference type="GO" id="GO:0006390">
    <property type="term" value="P:mitochondrial transcription"/>
    <property type="evidence" value="ECO:0007669"/>
    <property type="project" value="TreeGrafter"/>
</dbReference>
<feature type="domain" description="DNA-directed RNA polymerase C-terminal" evidence="10">
    <location>
        <begin position="512"/>
        <end position="928"/>
    </location>
</feature>
<evidence type="ECO:0000313" key="12">
    <source>
        <dbReference type="EMBL" id="QBM31681.1"/>
    </source>
</evidence>
<dbReference type="Gene3D" id="1.10.1320.10">
    <property type="entry name" value="DNA-directed RNA polymerase, N-terminal domain"/>
    <property type="match status" value="2"/>
</dbReference>
<keyword evidence="5 9" id="KW-0808">Transferase</keyword>
<evidence type="ECO:0000256" key="2">
    <source>
        <dbReference type="ARBA" id="ARBA00009493"/>
    </source>
</evidence>
<dbReference type="InterPro" id="IPR037159">
    <property type="entry name" value="RNA_POL_N_sf"/>
</dbReference>
<reference evidence="12" key="1">
    <citation type="journal article" date="2019" name="Mitochondrial DNA Part B Resour">
        <title>The complete mitochondrial genomes of the nematode-trapping fungus Arthrobotrys musiformis.</title>
        <authorList>
            <person name="Zhang Y.-Q."/>
            <person name="Yu Z.-F."/>
        </authorList>
    </citation>
    <scope>NUCLEOTIDE SEQUENCE</scope>
    <source>
        <strain evidence="12">YMF1.03721</strain>
    </source>
</reference>
<dbReference type="PROSITE" id="PS00900">
    <property type="entry name" value="RNA_POL_PHAGE_1"/>
    <property type="match status" value="2"/>
</dbReference>
<protein>
    <recommendedName>
        <fullName evidence="3 9">DNA-directed RNA polymerase</fullName>
        <ecNumber evidence="3 9">2.7.7.6</ecNumber>
    </recommendedName>
</protein>
<keyword evidence="11" id="KW-0496">Mitochondrion</keyword>
<organism evidence="11">
    <name type="scientific">Arthrobotrys musiformis</name>
    <dbReference type="NCBI Taxonomy" id="47236"/>
    <lineage>
        <taxon>Eukaryota</taxon>
        <taxon>Fungi</taxon>
        <taxon>Dikarya</taxon>
        <taxon>Ascomycota</taxon>
        <taxon>Pezizomycotina</taxon>
        <taxon>Orbiliomycetes</taxon>
        <taxon>Orbiliales</taxon>
        <taxon>Orbiliaceae</taxon>
        <taxon>Arthrobotrys</taxon>
    </lineage>
</organism>
<proteinExistence type="inferred from homology"/>
<geneLocation type="mitochondrion" evidence="11"/>
<evidence type="ECO:0000256" key="6">
    <source>
        <dbReference type="ARBA" id="ARBA00022695"/>
    </source>
</evidence>
<dbReference type="Gene3D" id="1.10.287.280">
    <property type="match status" value="2"/>
</dbReference>
<evidence type="ECO:0000256" key="4">
    <source>
        <dbReference type="ARBA" id="ARBA00022478"/>
    </source>
</evidence>
<comment type="similarity">
    <text evidence="2 9">Belongs to the phage and mitochondrial RNA polymerase family.</text>
</comment>
<dbReference type="InterPro" id="IPR046950">
    <property type="entry name" value="DNA-dir_Rpol_C_phage-type"/>
</dbReference>
<evidence type="ECO:0000256" key="8">
    <source>
        <dbReference type="ARBA" id="ARBA00048552"/>
    </source>
</evidence>
<dbReference type="PANTHER" id="PTHR10102:SF0">
    <property type="entry name" value="DNA-DIRECTED RNA POLYMERASE, MITOCHONDRIAL"/>
    <property type="match status" value="1"/>
</dbReference>
<dbReference type="PROSITE" id="PS00489">
    <property type="entry name" value="RNA_POL_PHAGE_2"/>
    <property type="match status" value="2"/>
</dbReference>
<accession>A0A482EA67</accession>
<keyword evidence="6 9" id="KW-0548">Nucleotidyltransferase</keyword>
<name>A0A482EA67_9PEZI</name>